<evidence type="ECO:0000256" key="1">
    <source>
        <dbReference type="SAM" id="Phobius"/>
    </source>
</evidence>
<proteinExistence type="predicted"/>
<keyword evidence="1" id="KW-0812">Transmembrane</keyword>
<feature type="transmembrane region" description="Helical" evidence="1">
    <location>
        <begin position="6"/>
        <end position="24"/>
    </location>
</feature>
<accession>A0A915JI76</accession>
<keyword evidence="1" id="KW-1133">Transmembrane helix</keyword>
<name>A0A915JI76_ROMCU</name>
<organism evidence="2 3">
    <name type="scientific">Romanomermis culicivorax</name>
    <name type="common">Nematode worm</name>
    <dbReference type="NCBI Taxonomy" id="13658"/>
    <lineage>
        <taxon>Eukaryota</taxon>
        <taxon>Metazoa</taxon>
        <taxon>Ecdysozoa</taxon>
        <taxon>Nematoda</taxon>
        <taxon>Enoplea</taxon>
        <taxon>Dorylaimia</taxon>
        <taxon>Mermithida</taxon>
        <taxon>Mermithoidea</taxon>
        <taxon>Mermithidae</taxon>
        <taxon>Romanomermis</taxon>
    </lineage>
</organism>
<evidence type="ECO:0000313" key="3">
    <source>
        <dbReference type="WBParaSite" id="nRc.2.0.1.t25849-RA"/>
    </source>
</evidence>
<protein>
    <submittedName>
        <fullName evidence="3">Uncharacterized protein</fullName>
    </submittedName>
</protein>
<keyword evidence="2" id="KW-1185">Reference proteome</keyword>
<keyword evidence="1" id="KW-0472">Membrane</keyword>
<dbReference type="AlphaFoldDB" id="A0A915JI76"/>
<dbReference type="Proteomes" id="UP000887565">
    <property type="component" value="Unplaced"/>
</dbReference>
<dbReference type="WBParaSite" id="nRc.2.0.1.t25849-RA">
    <property type="protein sequence ID" value="nRc.2.0.1.t25849-RA"/>
    <property type="gene ID" value="nRc.2.0.1.g25849"/>
</dbReference>
<reference evidence="3" key="1">
    <citation type="submission" date="2022-11" db="UniProtKB">
        <authorList>
            <consortium name="WormBaseParasite"/>
        </authorList>
    </citation>
    <scope>IDENTIFICATION</scope>
</reference>
<sequence>MRGVVIKIVCTMLLLLYISTKMLMRYALVTLRLTGYERQCADRLLPAVISTHQFKSAGYNTNETQGMPL</sequence>
<evidence type="ECO:0000313" key="2">
    <source>
        <dbReference type="Proteomes" id="UP000887565"/>
    </source>
</evidence>